<dbReference type="PANTHER" id="PTHR33295">
    <property type="entry name" value="ATPASE"/>
    <property type="match status" value="1"/>
</dbReference>
<protein>
    <submittedName>
        <fullName evidence="3">ATPase</fullName>
    </submittedName>
</protein>
<comment type="caution">
    <text evidence="3">The sequence shown here is derived from an EMBL/GenBank/DDBJ whole genome shotgun (WGS) entry which is preliminary data.</text>
</comment>
<gene>
    <name evidence="3" type="ORF">A3K90_08535</name>
</gene>
<name>A0A165L6W1_PELLU</name>
<dbReference type="InterPro" id="IPR027417">
    <property type="entry name" value="P-loop_NTPase"/>
</dbReference>
<dbReference type="Proteomes" id="UP000076481">
    <property type="component" value="Unassembled WGS sequence"/>
</dbReference>
<dbReference type="Pfam" id="PF13173">
    <property type="entry name" value="AAA_14"/>
    <property type="match status" value="1"/>
</dbReference>
<organism evidence="3 4">
    <name type="scientific">Pelodictyon luteolum</name>
    <dbReference type="NCBI Taxonomy" id="1100"/>
    <lineage>
        <taxon>Bacteria</taxon>
        <taxon>Pseudomonadati</taxon>
        <taxon>Chlorobiota</taxon>
        <taxon>Chlorobiia</taxon>
        <taxon>Chlorobiales</taxon>
        <taxon>Chlorobiaceae</taxon>
        <taxon>Chlorobium/Pelodictyon group</taxon>
        <taxon>Pelodictyon</taxon>
    </lineage>
</organism>
<evidence type="ECO:0000313" key="4">
    <source>
        <dbReference type="Proteomes" id="UP000076481"/>
    </source>
</evidence>
<reference evidence="3 4" key="1">
    <citation type="submission" date="2016-03" db="EMBL/GenBank/DDBJ databases">
        <title>Speciation and ecological success in dimly lit waters: horizontal gene transfer in a green sulfur bacteria bloom unveiled by metagenomic assembly.</title>
        <authorList>
            <person name="Llorens-Mares T."/>
            <person name="Liu Z."/>
            <person name="Allen L.Z."/>
            <person name="Rusch D.B."/>
            <person name="Craig M.T."/>
            <person name="Dupont C.L."/>
            <person name="Bryant D.A."/>
            <person name="Casamayor E.O."/>
        </authorList>
    </citation>
    <scope>NUCLEOTIDE SEQUENCE [LARGE SCALE GENOMIC DNA]</scope>
    <source>
        <strain evidence="3">CIII</strain>
    </source>
</reference>
<proteinExistence type="predicted"/>
<feature type="domain" description="AAA" evidence="1">
    <location>
        <begin position="61"/>
        <end position="196"/>
    </location>
</feature>
<dbReference type="InterPro" id="IPR041682">
    <property type="entry name" value="AAA_14"/>
</dbReference>
<evidence type="ECO:0000259" key="1">
    <source>
        <dbReference type="Pfam" id="PF13173"/>
    </source>
</evidence>
<dbReference type="Pfam" id="PF13635">
    <property type="entry name" value="DUF4143"/>
    <property type="match status" value="1"/>
</dbReference>
<dbReference type="InterPro" id="IPR025420">
    <property type="entry name" value="DUF4143"/>
</dbReference>
<evidence type="ECO:0000259" key="2">
    <source>
        <dbReference type="Pfam" id="PF13635"/>
    </source>
</evidence>
<dbReference type="AlphaFoldDB" id="A0A165L6W1"/>
<feature type="domain" description="DUF4143" evidence="2">
    <location>
        <begin position="256"/>
        <end position="406"/>
    </location>
</feature>
<evidence type="ECO:0000313" key="3">
    <source>
        <dbReference type="EMBL" id="KZK73649.1"/>
    </source>
</evidence>
<dbReference type="PANTHER" id="PTHR33295:SF8">
    <property type="entry name" value="AAA+ ATPASE DOMAIN-CONTAINING PROTEIN"/>
    <property type="match status" value="1"/>
</dbReference>
<sequence length="466" mass="53638">MISWKGRQKDLYFLKVRIRQKVVAMEEHFRDTIRQKIVDSQARAYPSFTRRDTRIPAVAGKAVAVIGMRRAGKTTLLWQLMQESEESGSGREEMLYFSFEDERLAGMRATDLQLVVEEYYRLHPRLRDNRKVLFCFDEIQVVEGWDAFARRILDSESCRVFLSGSSAKMLSREVGTSMRGRALEATLYPFSFREYLRHRSLEPREEPARWTKRDRSAIRHELEEYLVYGGFPESLGVRGRDRMELLKSYVDVTLLRDVIERHEVSNPTALRWMVRHLLANPAGSFSVNRFHNDLKSQGITAGRESVYDYLGFLEDAFLLRTVPISTTSERRRMVNPRKAYPIDMGLIGPYDRSGKANTGHALETCVYLELCRRGYEVAYVRTGEGYEVDFHATDPEGNEMLIQVCAAAADSKTLAREVRALGKAAEEHPRAELLLITMEPPPGKGLSGKVKTVQAEEWLLEEPPWR</sequence>
<dbReference type="EMBL" id="LVWG01000035">
    <property type="protein sequence ID" value="KZK73649.1"/>
    <property type="molecule type" value="Genomic_DNA"/>
</dbReference>
<dbReference type="SUPFAM" id="SSF52540">
    <property type="entry name" value="P-loop containing nucleoside triphosphate hydrolases"/>
    <property type="match status" value="1"/>
</dbReference>
<accession>A0A165L6W1</accession>